<sequence>MTITDPGHGPRADEAGTTSRTKRRSGSRFAGSRSWRAGASGSMDFTARVGAACAALCAVLYLGCMTHTLADHRDWVGVAAFVVALVFAALALLTAAPYVIRGDRPAVLLPRATMWGTGIVLATLQLIAAVLGDAEFSMVAVIGITAALAVPCFGELAAQPARGPRSGRVPGEGHRTPASAAPGAATAAEPAAPAPTADSETVSVPAPGSRPAAGTSGIRGNAHPPAGNPVETAGPAVPAAPAASEPGVVPPPPQERPVADRLRKSDRLRKE</sequence>
<keyword evidence="4" id="KW-1185">Reference proteome</keyword>
<feature type="region of interest" description="Disordered" evidence="1">
    <location>
        <begin position="161"/>
        <end position="271"/>
    </location>
</feature>
<reference evidence="3" key="1">
    <citation type="journal article" date="2023" name="Int. J. Syst. Evol. Microbiol.">
        <title>Streptomyces meridianus sp. nov. isolated from brackish water of the Tagus estuary in Alcochete, Portugal.</title>
        <authorList>
            <person name="Santos J.D.N."/>
            <person name="Klimek D."/>
            <person name="Calusinska M."/>
            <person name="Lobo Da Cunha A."/>
            <person name="Catita J."/>
            <person name="Goncalves H."/>
            <person name="Gonzalez I."/>
            <person name="Reyes F."/>
            <person name="Lage O.M."/>
        </authorList>
    </citation>
    <scope>NUCLEOTIDE SEQUENCE</scope>
    <source>
        <strain evidence="3">MTZ3.1</strain>
    </source>
</reference>
<keyword evidence="2" id="KW-0812">Transmembrane</keyword>
<proteinExistence type="predicted"/>
<feature type="compositionally biased region" description="Low complexity" evidence="1">
    <location>
        <begin position="229"/>
        <end position="247"/>
    </location>
</feature>
<accession>A0ABT0XA53</accession>
<evidence type="ECO:0000256" key="1">
    <source>
        <dbReference type="SAM" id="MobiDB-lite"/>
    </source>
</evidence>
<feature type="transmembrane region" description="Helical" evidence="2">
    <location>
        <begin position="112"/>
        <end position="132"/>
    </location>
</feature>
<name>A0ABT0XA53_9ACTN</name>
<feature type="transmembrane region" description="Helical" evidence="2">
    <location>
        <begin position="138"/>
        <end position="158"/>
    </location>
</feature>
<keyword evidence="2" id="KW-1133">Transmembrane helix</keyword>
<feature type="transmembrane region" description="Helical" evidence="2">
    <location>
        <begin position="45"/>
        <end position="63"/>
    </location>
</feature>
<feature type="compositionally biased region" description="Low complexity" evidence="1">
    <location>
        <begin position="176"/>
        <end position="197"/>
    </location>
</feature>
<evidence type="ECO:0000313" key="3">
    <source>
        <dbReference type="EMBL" id="MCM2579284.1"/>
    </source>
</evidence>
<dbReference type="EMBL" id="JAMQGM010000039">
    <property type="protein sequence ID" value="MCM2579284.1"/>
    <property type="molecule type" value="Genomic_DNA"/>
</dbReference>
<evidence type="ECO:0000256" key="2">
    <source>
        <dbReference type="SAM" id="Phobius"/>
    </source>
</evidence>
<evidence type="ECO:0000313" key="4">
    <source>
        <dbReference type="Proteomes" id="UP001167160"/>
    </source>
</evidence>
<feature type="region of interest" description="Disordered" evidence="1">
    <location>
        <begin position="1"/>
        <end position="38"/>
    </location>
</feature>
<dbReference type="Proteomes" id="UP001167160">
    <property type="component" value="Unassembled WGS sequence"/>
</dbReference>
<protein>
    <recommendedName>
        <fullName evidence="5">Integral membrane protein</fullName>
    </recommendedName>
</protein>
<feature type="compositionally biased region" description="Basic and acidic residues" evidence="1">
    <location>
        <begin position="257"/>
        <end position="271"/>
    </location>
</feature>
<keyword evidence="2" id="KW-0472">Membrane</keyword>
<feature type="compositionally biased region" description="Low complexity" evidence="1">
    <location>
        <begin position="27"/>
        <end position="38"/>
    </location>
</feature>
<feature type="transmembrane region" description="Helical" evidence="2">
    <location>
        <begin position="75"/>
        <end position="100"/>
    </location>
</feature>
<evidence type="ECO:0008006" key="5">
    <source>
        <dbReference type="Google" id="ProtNLM"/>
    </source>
</evidence>
<dbReference type="RefSeq" id="WP_251416921.1">
    <property type="nucleotide sequence ID" value="NZ_JAMQGM010000039.1"/>
</dbReference>
<comment type="caution">
    <text evidence="3">The sequence shown here is derived from an EMBL/GenBank/DDBJ whole genome shotgun (WGS) entry which is preliminary data.</text>
</comment>
<organism evidence="3 4">
    <name type="scientific">Streptomyces meridianus</name>
    <dbReference type="NCBI Taxonomy" id="2938945"/>
    <lineage>
        <taxon>Bacteria</taxon>
        <taxon>Bacillati</taxon>
        <taxon>Actinomycetota</taxon>
        <taxon>Actinomycetes</taxon>
        <taxon>Kitasatosporales</taxon>
        <taxon>Streptomycetaceae</taxon>
        <taxon>Streptomyces</taxon>
    </lineage>
</organism>
<gene>
    <name evidence="3" type="ORF">M1E25_18345</name>
</gene>